<dbReference type="Proteomes" id="UP000430146">
    <property type="component" value="Unassembled WGS sequence"/>
</dbReference>
<comment type="similarity">
    <text evidence="1">Belongs to the CdaR family.</text>
</comment>
<evidence type="ECO:0000259" key="4">
    <source>
        <dbReference type="Pfam" id="PF17853"/>
    </source>
</evidence>
<dbReference type="InterPro" id="IPR041522">
    <property type="entry name" value="CdaR_GGDEF"/>
</dbReference>
<feature type="domain" description="RsbT co-antagonist protein RsbRD N-terminal" evidence="3">
    <location>
        <begin position="30"/>
        <end position="158"/>
    </location>
</feature>
<dbReference type="PANTHER" id="PTHR33744">
    <property type="entry name" value="CARBOHYDRATE DIACID REGULATOR"/>
    <property type="match status" value="1"/>
</dbReference>
<name>A0A5S9QNJ7_MYCVN</name>
<feature type="domain" description="CdaR GGDEF-like" evidence="4">
    <location>
        <begin position="175"/>
        <end position="280"/>
    </location>
</feature>
<protein>
    <recommendedName>
        <fullName evidence="7">PucR C-terminal helix-turn-helix domain-containing protein</fullName>
    </recommendedName>
</protein>
<evidence type="ECO:0000256" key="1">
    <source>
        <dbReference type="ARBA" id="ARBA00006754"/>
    </source>
</evidence>
<evidence type="ECO:0000259" key="3">
    <source>
        <dbReference type="Pfam" id="PF14361"/>
    </source>
</evidence>
<dbReference type="InterPro" id="IPR042070">
    <property type="entry name" value="PucR_C-HTH_sf"/>
</dbReference>
<dbReference type="AlphaFoldDB" id="A0A5S9QNJ7"/>
<feature type="domain" description="PucR C-terminal helix-turn-helix" evidence="2">
    <location>
        <begin position="325"/>
        <end position="374"/>
    </location>
</feature>
<organism evidence="5 6">
    <name type="scientific">Mycolicibacterium vanbaalenii</name>
    <name type="common">Mycobacterium vanbaalenii</name>
    <dbReference type="NCBI Taxonomy" id="110539"/>
    <lineage>
        <taxon>Bacteria</taxon>
        <taxon>Bacillati</taxon>
        <taxon>Actinomycetota</taxon>
        <taxon>Actinomycetes</taxon>
        <taxon>Mycobacteriales</taxon>
        <taxon>Mycobacteriaceae</taxon>
        <taxon>Mycolicibacterium</taxon>
    </lineage>
</organism>
<dbReference type="EMBL" id="CACSIP010000017">
    <property type="protein sequence ID" value="CAA0120113.1"/>
    <property type="molecule type" value="Genomic_DNA"/>
</dbReference>
<dbReference type="InterPro" id="IPR051448">
    <property type="entry name" value="CdaR-like_regulators"/>
</dbReference>
<proteinExistence type="inferred from homology"/>
<dbReference type="InterPro" id="IPR025736">
    <property type="entry name" value="PucR_C-HTH_dom"/>
</dbReference>
<dbReference type="Pfam" id="PF13556">
    <property type="entry name" value="HTH_30"/>
    <property type="match status" value="1"/>
</dbReference>
<accession>A0A5S9QNJ7</accession>
<dbReference type="Gene3D" id="1.10.10.2840">
    <property type="entry name" value="PucR C-terminal helix-turn-helix domain"/>
    <property type="match status" value="1"/>
</dbReference>
<dbReference type="Pfam" id="PF17853">
    <property type="entry name" value="GGDEF_2"/>
    <property type="match status" value="1"/>
</dbReference>
<reference evidence="5 6" key="1">
    <citation type="submission" date="2019-11" db="EMBL/GenBank/DDBJ databases">
        <authorList>
            <person name="Holert J."/>
        </authorList>
    </citation>
    <scope>NUCLEOTIDE SEQUENCE [LARGE SCALE GENOMIC DNA]</scope>
    <source>
        <strain evidence="5">BC8_1</strain>
    </source>
</reference>
<dbReference type="Pfam" id="PF14361">
    <property type="entry name" value="RsbRD_N"/>
    <property type="match status" value="1"/>
</dbReference>
<evidence type="ECO:0000259" key="2">
    <source>
        <dbReference type="Pfam" id="PF13556"/>
    </source>
</evidence>
<gene>
    <name evidence="5" type="ORF">AELLOGFF_04228</name>
</gene>
<dbReference type="PANTHER" id="PTHR33744:SF1">
    <property type="entry name" value="DNA-BINDING TRANSCRIPTIONAL ACTIVATOR ADER"/>
    <property type="match status" value="1"/>
</dbReference>
<evidence type="ECO:0000313" key="5">
    <source>
        <dbReference type="EMBL" id="CAA0120113.1"/>
    </source>
</evidence>
<evidence type="ECO:0000313" key="6">
    <source>
        <dbReference type="Proteomes" id="UP000430146"/>
    </source>
</evidence>
<dbReference type="InterPro" id="IPR025751">
    <property type="entry name" value="RsbRD_N_dom"/>
</dbReference>
<sequence length="388" mass="41613">MSRENHEEPSHWSSVRSLCDELIGQLPLMSRQVTDSIRSAVPAYVAVPHQEHVAHVAEQLRNRLTALAQRRRLSDAELAAAAELSVKRAGQGLPIDAVIAAYQAGDQVIWNLIAERATAETAIVMPELGRLMFAATSRTTEVMAAAHSRAARDIDAGRITLAHQFLELLGDRGTHPEAAVVAARLGFDPSGMFVACAWQPRDGAPAVAYESVSAVGSAHIPLVARAAGDGRFELLAQTPDPDSWTELVARELDDGRLGIGMARRGIAGALTSLTDAHLALGTTTGAGKVAWFADNWLEALVVAGSDRLHDVLQVAVATSRTHPHLAETVHAFAAADMSIAKTANAVHLHANTVTYRLDRWADLTGMDPRTFRGLSHSLIAWHLADQQP</sequence>
<keyword evidence="6" id="KW-1185">Reference proteome</keyword>
<evidence type="ECO:0008006" key="7">
    <source>
        <dbReference type="Google" id="ProtNLM"/>
    </source>
</evidence>